<feature type="transmembrane region" description="Helical" evidence="1">
    <location>
        <begin position="186"/>
        <end position="208"/>
    </location>
</feature>
<dbReference type="SUPFAM" id="SSF103481">
    <property type="entry name" value="Multidrug resistance efflux transporter EmrE"/>
    <property type="match status" value="1"/>
</dbReference>
<organism evidence="2 3">
    <name type="scientific">Marivivens niveibacter</name>
    <dbReference type="NCBI Taxonomy" id="1930667"/>
    <lineage>
        <taxon>Bacteria</taxon>
        <taxon>Pseudomonadati</taxon>
        <taxon>Pseudomonadota</taxon>
        <taxon>Alphaproteobacteria</taxon>
        <taxon>Rhodobacterales</taxon>
        <taxon>Paracoccaceae</taxon>
        <taxon>Marivivens group</taxon>
        <taxon>Marivivens</taxon>
    </lineage>
</organism>
<feature type="transmembrane region" description="Helical" evidence="1">
    <location>
        <begin position="344"/>
        <end position="364"/>
    </location>
</feature>
<keyword evidence="1" id="KW-1133">Transmembrane helix</keyword>
<feature type="transmembrane region" description="Helical" evidence="1">
    <location>
        <begin position="535"/>
        <end position="554"/>
    </location>
</feature>
<dbReference type="InterPro" id="IPR037185">
    <property type="entry name" value="EmrE-like"/>
</dbReference>
<sequence length="557" mass="60518">MEPTKSGGNIAIAFMLIAVLLYSLFPLVGVFGTVKVSGFVFAGMGHCLSAAVSIGGTVWLTRRRKGYNLKSLSKSLLGDRRVLFQAVQSGVINYLSHACLFASFVYISKATASIVYEIWPIIALFFLAVTHPQWSKGTRWAALDRRIWFLSFAAFVGLVIIVIDASQLKVDPMDPFRFILSREGKIGLTLAALSAIFMAYSVALGRNIRLYVEEQYGGCEATVDQINRALLASAATKVFGAVGFVLTIPFLPNAVHELANLEAETLGWAVLNGVVIVTLGSLSYREALARSAQVELTIMWYLTPVIALLWLWLAGVETLTITVGVGATLIVSANALLQMRSDTTPAFIGVFLSVAITGALVTLSDPFTTVVLFEDFNLIDLVALPVGFIGILGGFLLQRLSDLQSQSHLNAMALVDYAQRKDPNVDVDTVCDMIKGRASLPEELQHHARELMVAEAPVIRAGELLVMWSLSAFCILMIVLFRADNIVGDTLAITVVPSLTYILLHLTFDARTDLRSVVMKVLCGADHLANVRQSVWSLVIIGVVGMTLVALNLLKHI</sequence>
<evidence type="ECO:0000256" key="1">
    <source>
        <dbReference type="SAM" id="Phobius"/>
    </source>
</evidence>
<keyword evidence="1" id="KW-0472">Membrane</keyword>
<proteinExistence type="predicted"/>
<accession>A0A251WZS2</accession>
<dbReference type="RefSeq" id="WP_086450964.1">
    <property type="nucleotide sequence ID" value="NZ_MSPP01000002.1"/>
</dbReference>
<feature type="transmembrane region" description="Helical" evidence="1">
    <location>
        <begin position="229"/>
        <end position="251"/>
    </location>
</feature>
<feature type="transmembrane region" description="Helical" evidence="1">
    <location>
        <begin position="147"/>
        <end position="166"/>
    </location>
</feature>
<gene>
    <name evidence="2" type="ORF">BVC71_07255</name>
</gene>
<evidence type="ECO:0000313" key="3">
    <source>
        <dbReference type="Proteomes" id="UP000194664"/>
    </source>
</evidence>
<evidence type="ECO:0008006" key="4">
    <source>
        <dbReference type="Google" id="ProtNLM"/>
    </source>
</evidence>
<protein>
    <recommendedName>
        <fullName evidence="4">EamA domain-containing protein</fullName>
    </recommendedName>
</protein>
<feature type="transmembrane region" description="Helical" evidence="1">
    <location>
        <begin position="319"/>
        <end position="337"/>
    </location>
</feature>
<feature type="transmembrane region" description="Helical" evidence="1">
    <location>
        <begin position="38"/>
        <end position="61"/>
    </location>
</feature>
<dbReference type="EMBL" id="MSPP01000002">
    <property type="protein sequence ID" value="OUD09628.1"/>
    <property type="molecule type" value="Genomic_DNA"/>
</dbReference>
<keyword evidence="1" id="KW-0812">Transmembrane</keyword>
<feature type="transmembrane region" description="Helical" evidence="1">
    <location>
        <begin position="296"/>
        <end position="313"/>
    </location>
</feature>
<evidence type="ECO:0000313" key="2">
    <source>
        <dbReference type="EMBL" id="OUD09628.1"/>
    </source>
</evidence>
<reference evidence="2 3" key="1">
    <citation type="submission" date="2016-12" db="EMBL/GenBank/DDBJ databases">
        <title>The draft genome sequence of HSLHS2.</title>
        <authorList>
            <person name="Hu D."/>
            <person name="Wang L."/>
            <person name="Shao Z."/>
        </authorList>
    </citation>
    <scope>NUCLEOTIDE SEQUENCE [LARGE SCALE GENOMIC DNA]</scope>
    <source>
        <strain evidence="2">MCCC 1A06712</strain>
    </source>
</reference>
<dbReference type="AlphaFoldDB" id="A0A251WZS2"/>
<keyword evidence="3" id="KW-1185">Reference proteome</keyword>
<dbReference type="Proteomes" id="UP000194664">
    <property type="component" value="Unassembled WGS sequence"/>
</dbReference>
<feature type="transmembrane region" description="Helical" evidence="1">
    <location>
        <begin position="464"/>
        <end position="483"/>
    </location>
</feature>
<feature type="transmembrane region" description="Helical" evidence="1">
    <location>
        <begin position="376"/>
        <end position="397"/>
    </location>
</feature>
<comment type="caution">
    <text evidence="2">The sequence shown here is derived from an EMBL/GenBank/DDBJ whole genome shotgun (WGS) entry which is preliminary data.</text>
</comment>
<feature type="transmembrane region" description="Helical" evidence="1">
    <location>
        <begin position="266"/>
        <end position="284"/>
    </location>
</feature>
<name>A0A251WZS2_9RHOB</name>
<feature type="transmembrane region" description="Helical" evidence="1">
    <location>
        <begin position="12"/>
        <end position="32"/>
    </location>
</feature>